<gene>
    <name evidence="1" type="ORF">DFQ11_103175</name>
</gene>
<dbReference type="OrthoDB" id="9809364at2"/>
<evidence type="ECO:0000313" key="1">
    <source>
        <dbReference type="EMBL" id="PYE81095.1"/>
    </source>
</evidence>
<dbReference type="EMBL" id="QJTD01000003">
    <property type="protein sequence ID" value="PYE81095.1"/>
    <property type="molecule type" value="Genomic_DNA"/>
</dbReference>
<dbReference type="SUPFAM" id="SSF82171">
    <property type="entry name" value="DPP6 N-terminal domain-like"/>
    <property type="match status" value="1"/>
</dbReference>
<evidence type="ECO:0000313" key="2">
    <source>
        <dbReference type="Proteomes" id="UP000248054"/>
    </source>
</evidence>
<sequence>MKLVLPFLLLSAFSFCQEFEIRNLKINDKYDHFAVRKVGDIVFFSTNLLTRRGNPIRDRFQQELYGVYEAKVDEHGEIYDAKLINRTDTSKFNMSVTAFSNDGKYMYYTSNNTVKGYNNLADYDTFNLVIQRAEYVEGRGWTNFTTLPFCDPDFNFAHPALSPDGSTLYFIADVEGTKGKSDLYKVSVTDHRSYGELERLNDSINSPRTETYPFVSIDNKLYFASDRRGGKGGIDIYVYDLESDDKDQVAISLPEPINNIGDDFSFYLNDDLDSGYVSSRRLRGNGRDDLYYFTGFKSLDLTD</sequence>
<name>A0A2V4XEB5_9FLAO</name>
<protein>
    <submittedName>
        <fullName evidence="1">WD40 repeat protein</fullName>
    </submittedName>
</protein>
<dbReference type="Proteomes" id="UP000248054">
    <property type="component" value="Unassembled WGS sequence"/>
</dbReference>
<dbReference type="AlphaFoldDB" id="A0A2V4XEB5"/>
<proteinExistence type="predicted"/>
<dbReference type="Gene3D" id="2.120.10.30">
    <property type="entry name" value="TolB, C-terminal domain"/>
    <property type="match status" value="1"/>
</dbReference>
<dbReference type="InterPro" id="IPR011659">
    <property type="entry name" value="WD40"/>
</dbReference>
<accession>A0A2V4XEB5</accession>
<keyword evidence="2" id="KW-1185">Reference proteome</keyword>
<dbReference type="Pfam" id="PF07676">
    <property type="entry name" value="PD40"/>
    <property type="match status" value="3"/>
</dbReference>
<dbReference type="RefSeq" id="WP_110475710.1">
    <property type="nucleotide sequence ID" value="NZ_BMWQ01000003.1"/>
</dbReference>
<comment type="caution">
    <text evidence="1">The sequence shown here is derived from an EMBL/GenBank/DDBJ whole genome shotgun (WGS) entry which is preliminary data.</text>
</comment>
<reference evidence="1 2" key="1">
    <citation type="submission" date="2018-06" db="EMBL/GenBank/DDBJ databases">
        <title>Genomic Encyclopedia of Type Strains, Phase III (KMG-III): the genomes of soil and plant-associated and newly described type strains.</title>
        <authorList>
            <person name="Whitman W."/>
        </authorList>
    </citation>
    <scope>NUCLEOTIDE SEQUENCE [LARGE SCALE GENOMIC DNA]</scope>
    <source>
        <strain evidence="1 2">CECT 7945</strain>
    </source>
</reference>
<dbReference type="InterPro" id="IPR011042">
    <property type="entry name" value="6-blade_b-propeller_TolB-like"/>
</dbReference>
<organism evidence="1 2">
    <name type="scientific">Winogradskyella epiphytica</name>
    <dbReference type="NCBI Taxonomy" id="262005"/>
    <lineage>
        <taxon>Bacteria</taxon>
        <taxon>Pseudomonadati</taxon>
        <taxon>Bacteroidota</taxon>
        <taxon>Flavobacteriia</taxon>
        <taxon>Flavobacteriales</taxon>
        <taxon>Flavobacteriaceae</taxon>
        <taxon>Winogradskyella</taxon>
    </lineage>
</organism>